<dbReference type="SUPFAM" id="SSF51735">
    <property type="entry name" value="NAD(P)-binding Rossmann-fold domains"/>
    <property type="match status" value="1"/>
</dbReference>
<dbReference type="Proteomes" id="UP000543287">
    <property type="component" value="Unassembled WGS sequence"/>
</dbReference>
<dbReference type="Gene3D" id="3.40.50.720">
    <property type="entry name" value="NAD(P)-binding Rossmann-like Domain"/>
    <property type="match status" value="1"/>
</dbReference>
<dbReference type="PANTHER" id="PTHR43544">
    <property type="entry name" value="SHORT-CHAIN DEHYDROGENASE/REDUCTASE"/>
    <property type="match status" value="1"/>
</dbReference>
<feature type="non-terminal residue" evidence="1">
    <location>
        <position position="249"/>
    </location>
</feature>
<dbReference type="PANTHER" id="PTHR43544:SF38">
    <property type="entry name" value="C-FACTOR-RELATED"/>
    <property type="match status" value="1"/>
</dbReference>
<proteinExistence type="predicted"/>
<organism evidence="1 2">
    <name type="scientific">Dromaius novaehollandiae</name>
    <name type="common">Emu</name>
    <dbReference type="NCBI Taxonomy" id="8790"/>
    <lineage>
        <taxon>Eukaryota</taxon>
        <taxon>Metazoa</taxon>
        <taxon>Chordata</taxon>
        <taxon>Craniata</taxon>
        <taxon>Vertebrata</taxon>
        <taxon>Euteleostomi</taxon>
        <taxon>Archelosauria</taxon>
        <taxon>Archosauria</taxon>
        <taxon>Dinosauria</taxon>
        <taxon>Saurischia</taxon>
        <taxon>Theropoda</taxon>
        <taxon>Coelurosauria</taxon>
        <taxon>Aves</taxon>
        <taxon>Palaeognathae</taxon>
        <taxon>Casuariiformes</taxon>
        <taxon>Dromaiidae</taxon>
        <taxon>Dromaius</taxon>
    </lineage>
</organism>
<dbReference type="InterPro" id="IPR002347">
    <property type="entry name" value="SDR_fam"/>
</dbReference>
<reference evidence="1 2" key="1">
    <citation type="submission" date="2019-09" db="EMBL/GenBank/DDBJ databases">
        <title>Bird 10,000 Genomes (B10K) Project - Family phase.</title>
        <authorList>
            <person name="Zhang G."/>
        </authorList>
    </citation>
    <scope>NUCLEOTIDE SEQUENCE [LARGE SCALE GENOMIC DNA]</scope>
    <source>
        <strain evidence="1">B10K-LSUMZ-23963</strain>
        <tissue evidence="1">Muscle</tissue>
    </source>
</reference>
<dbReference type="InterPro" id="IPR051468">
    <property type="entry name" value="Fungal_SecMetab_SDRs"/>
</dbReference>
<dbReference type="GO" id="GO:0005737">
    <property type="term" value="C:cytoplasm"/>
    <property type="evidence" value="ECO:0007669"/>
    <property type="project" value="TreeGrafter"/>
</dbReference>
<dbReference type="GO" id="GO:0016491">
    <property type="term" value="F:oxidoreductase activity"/>
    <property type="evidence" value="ECO:0007669"/>
    <property type="project" value="TreeGrafter"/>
</dbReference>
<protein>
    <submittedName>
        <fullName evidence="1">H17B6 dehydrogenase</fullName>
    </submittedName>
</protein>
<accession>A0A7K9BCM1</accession>
<dbReference type="PRINTS" id="PR00081">
    <property type="entry name" value="GDHRDH"/>
</dbReference>
<name>A0A7K9BCM1_DRONO</name>
<feature type="non-terminal residue" evidence="1">
    <location>
        <position position="1"/>
    </location>
</feature>
<dbReference type="EMBL" id="VWZH01000296">
    <property type="protein sequence ID" value="NXG37547.1"/>
    <property type="molecule type" value="Genomic_DNA"/>
</dbReference>
<dbReference type="AlphaFoldDB" id="A0A7K9BCM1"/>
<dbReference type="Pfam" id="PF00106">
    <property type="entry name" value="adh_short"/>
    <property type="match status" value="1"/>
</dbReference>
<dbReference type="InterPro" id="IPR036291">
    <property type="entry name" value="NAD(P)-bd_dom_sf"/>
</dbReference>
<sequence>SVLLTGCDGGVGLGLLKRFLEQPSPPRHLFAACLDPAGKVGRAGRAHEPPPQRLFGVLYPPPGLSKRAAVKTVAERVQGAGLNLLINGGGTTRQSTLETETVENMMLTYTTNTVGPLQVSQAFLPLLMEAARADSRGGLSCSRAAIVNISSSLGSIEAPEAWEQRQDVCYRCSKVPPPCSHWARSRARPRGSLGPPPHQGFWLISRFPRLPQGPVTVEESTQGILSVLATLSATSNGTFLDWKGQRLPW</sequence>
<comment type="caution">
    <text evidence="1">The sequence shown here is derived from an EMBL/GenBank/DDBJ whole genome shotgun (WGS) entry which is preliminary data.</text>
</comment>
<evidence type="ECO:0000313" key="2">
    <source>
        <dbReference type="Proteomes" id="UP000543287"/>
    </source>
</evidence>
<gene>
    <name evidence="1" type="primary">Hsd17b6_0</name>
    <name evidence="1" type="ORF">DRONOV_R07956</name>
</gene>
<evidence type="ECO:0000313" key="1">
    <source>
        <dbReference type="EMBL" id="NXG37547.1"/>
    </source>
</evidence>